<dbReference type="OMA" id="WCEDQDP"/>
<accession>G0VB58</accession>
<evidence type="ECO:0000256" key="1">
    <source>
        <dbReference type="SAM" id="Phobius"/>
    </source>
</evidence>
<dbReference type="EMBL" id="HE576753">
    <property type="protein sequence ID" value="CCC68182.1"/>
    <property type="molecule type" value="Genomic_DNA"/>
</dbReference>
<proteinExistence type="predicted"/>
<dbReference type="eggNOG" id="ENOG502QT12">
    <property type="taxonomic scope" value="Eukaryota"/>
</dbReference>
<evidence type="ECO:0000313" key="2">
    <source>
        <dbReference type="EMBL" id="CCC68182.1"/>
    </source>
</evidence>
<keyword evidence="1" id="KW-0472">Membrane</keyword>
<dbReference type="InParanoid" id="G0VB58"/>
<dbReference type="OrthoDB" id="4058511at2759"/>
<sequence>MLSLYLKGSCNPRWVSQCLLRTQYVGLFRLSHKMVIQQRQFSIKFPFSKTSQTEVVDSKHFFTKQDTEANQNHEFTTIGEAIRQQRNRRRRQTTIIILTLASSFLIGYGLGYKVLYLREEIFYPLYPASKYHKLSRTELLKIDTQQIEYLSRIRVLEKLSKHEMVKDQYGVPLKLPNNIKEDEFKIWCEDQDPCIFGAIIRPDSKRNRQQTRHTWHRLPFLFQWRFTYKSISFIETVNSALKYIGMNKNDLFEIIEPEKVYDSFKYEYPLKNGSNDGDYISDRFGHNHPMHLWFLGEIKLDNDSLIVYKGKYHVDVKLHEVDLLRREGDQLIRYILYKEDNE</sequence>
<evidence type="ECO:0000313" key="3">
    <source>
        <dbReference type="Proteomes" id="UP000001640"/>
    </source>
</evidence>
<reference key="2">
    <citation type="submission" date="2011-08" db="EMBL/GenBank/DDBJ databases">
        <title>Genome sequence of Naumovozyma castellii.</title>
        <authorList>
            <person name="Gordon J.L."/>
            <person name="Armisen D."/>
            <person name="Proux-Wera E."/>
            <person name="OhEigeartaigh S.S."/>
            <person name="Byrne K.P."/>
            <person name="Wolfe K.H."/>
        </authorList>
    </citation>
    <scope>NUCLEOTIDE SEQUENCE</scope>
    <source>
        <strain>Type strain:CBS 4309</strain>
    </source>
</reference>
<keyword evidence="1" id="KW-1133">Transmembrane helix</keyword>
<dbReference type="Proteomes" id="UP000001640">
    <property type="component" value="Chromosome 2"/>
</dbReference>
<keyword evidence="1" id="KW-0812">Transmembrane</keyword>
<evidence type="ECO:0008006" key="4">
    <source>
        <dbReference type="Google" id="ProtNLM"/>
    </source>
</evidence>
<dbReference type="AlphaFoldDB" id="G0VB58"/>
<dbReference type="RefSeq" id="XP_003674558.1">
    <property type="nucleotide sequence ID" value="XM_003674510.1"/>
</dbReference>
<feature type="transmembrane region" description="Helical" evidence="1">
    <location>
        <begin position="93"/>
        <end position="112"/>
    </location>
</feature>
<protein>
    <recommendedName>
        <fullName evidence="4">Altered inheritance of mitochondria protein 39, mitochondrial</fullName>
    </recommendedName>
</protein>
<dbReference type="KEGG" id="ncs:NCAS_0B00980"/>
<reference evidence="2 3" key="1">
    <citation type="journal article" date="2011" name="Proc. Natl. Acad. Sci. U.S.A.">
        <title>Evolutionary erosion of yeast sex chromosomes by mating-type switching accidents.</title>
        <authorList>
            <person name="Gordon J.L."/>
            <person name="Armisen D."/>
            <person name="Proux-Wera E."/>
            <person name="Oheigeartaigh S.S."/>
            <person name="Byrne K.P."/>
            <person name="Wolfe K.H."/>
        </authorList>
    </citation>
    <scope>NUCLEOTIDE SEQUENCE [LARGE SCALE GENOMIC DNA]</scope>
    <source>
        <strain evidence="3">ATCC 76901 / BCRC 22586 / CBS 4309 / NBRC 1992 / NRRL Y-12630</strain>
    </source>
</reference>
<dbReference type="HOGENOM" id="CLU_058942_0_0_1"/>
<keyword evidence="3" id="KW-1185">Reference proteome</keyword>
<dbReference type="FunCoup" id="G0VB58">
    <property type="interactions" value="41"/>
</dbReference>
<organism evidence="2 3">
    <name type="scientific">Naumovozyma castellii</name>
    <name type="common">Yeast</name>
    <name type="synonym">Saccharomyces castellii</name>
    <dbReference type="NCBI Taxonomy" id="27288"/>
    <lineage>
        <taxon>Eukaryota</taxon>
        <taxon>Fungi</taxon>
        <taxon>Dikarya</taxon>
        <taxon>Ascomycota</taxon>
        <taxon>Saccharomycotina</taxon>
        <taxon>Saccharomycetes</taxon>
        <taxon>Saccharomycetales</taxon>
        <taxon>Saccharomycetaceae</taxon>
        <taxon>Naumovozyma</taxon>
    </lineage>
</organism>
<name>G0VB58_NAUCA</name>
<dbReference type="GeneID" id="96901744"/>
<gene>
    <name evidence="2" type="primary">NCAS0B00980</name>
    <name evidence="2" type="ordered locus">NCAS_0B00980</name>
</gene>